<dbReference type="EMBL" id="BAAAHU010000067">
    <property type="protein sequence ID" value="GAA1015646.1"/>
    <property type="molecule type" value="Genomic_DNA"/>
</dbReference>
<evidence type="ECO:0000313" key="2">
    <source>
        <dbReference type="EMBL" id="GAA1015646.1"/>
    </source>
</evidence>
<reference evidence="2 3" key="1">
    <citation type="journal article" date="2019" name="Int. J. Syst. Evol. Microbiol.">
        <title>The Global Catalogue of Microorganisms (GCM) 10K type strain sequencing project: providing services to taxonomists for standard genome sequencing and annotation.</title>
        <authorList>
            <consortium name="The Broad Institute Genomics Platform"/>
            <consortium name="The Broad Institute Genome Sequencing Center for Infectious Disease"/>
            <person name="Wu L."/>
            <person name="Ma J."/>
        </authorList>
    </citation>
    <scope>NUCLEOTIDE SEQUENCE [LARGE SCALE GENOMIC DNA]</scope>
    <source>
        <strain evidence="2 3">JCM 11269</strain>
    </source>
</reference>
<feature type="compositionally biased region" description="Basic and acidic residues" evidence="1">
    <location>
        <begin position="11"/>
        <end position="24"/>
    </location>
</feature>
<dbReference type="Proteomes" id="UP001501072">
    <property type="component" value="Unassembled WGS sequence"/>
</dbReference>
<name>A0ABN1T5I4_9ACTN</name>
<sequence>MQSAGGSGKRRWAELDRIVTENRRGTTGMRDLGEETGEKAGERTGEGADENERSRWSRRRGAGEGADQPGVFTIDAAAYVR</sequence>
<proteinExistence type="predicted"/>
<accession>A0ABN1T5I4</accession>
<gene>
    <name evidence="2" type="ORF">GCM10009564_48750</name>
</gene>
<keyword evidence="3" id="KW-1185">Reference proteome</keyword>
<feature type="compositionally biased region" description="Basic and acidic residues" evidence="1">
    <location>
        <begin position="31"/>
        <end position="55"/>
    </location>
</feature>
<feature type="region of interest" description="Disordered" evidence="1">
    <location>
        <begin position="1"/>
        <end position="81"/>
    </location>
</feature>
<organism evidence="2 3">
    <name type="scientific">Streptomyces thermogriseus</name>
    <dbReference type="NCBI Taxonomy" id="75292"/>
    <lineage>
        <taxon>Bacteria</taxon>
        <taxon>Bacillati</taxon>
        <taxon>Actinomycetota</taxon>
        <taxon>Actinomycetes</taxon>
        <taxon>Kitasatosporales</taxon>
        <taxon>Streptomycetaceae</taxon>
        <taxon>Streptomyces</taxon>
    </lineage>
</organism>
<protein>
    <submittedName>
        <fullName evidence="2">Uncharacterized protein</fullName>
    </submittedName>
</protein>
<evidence type="ECO:0000313" key="3">
    <source>
        <dbReference type="Proteomes" id="UP001501072"/>
    </source>
</evidence>
<evidence type="ECO:0000256" key="1">
    <source>
        <dbReference type="SAM" id="MobiDB-lite"/>
    </source>
</evidence>
<comment type="caution">
    <text evidence="2">The sequence shown here is derived from an EMBL/GenBank/DDBJ whole genome shotgun (WGS) entry which is preliminary data.</text>
</comment>